<name>A0A7J6SJQ5_PEROL</name>
<dbReference type="Proteomes" id="UP000553632">
    <property type="component" value="Unassembled WGS sequence"/>
</dbReference>
<comment type="caution">
    <text evidence="2">The sequence shown here is derived from an EMBL/GenBank/DDBJ whole genome shotgun (WGS) entry which is preliminary data.</text>
</comment>
<gene>
    <name evidence="2" type="ORF">FOZ63_016152</name>
</gene>
<reference evidence="2 3" key="1">
    <citation type="submission" date="2020-04" db="EMBL/GenBank/DDBJ databases">
        <title>Perkinsus olseni comparative genomics.</title>
        <authorList>
            <person name="Bogema D.R."/>
        </authorList>
    </citation>
    <scope>NUCLEOTIDE SEQUENCE [LARGE SCALE GENOMIC DNA]</scope>
    <source>
        <strain evidence="2 3">ATCC PRA-207</strain>
    </source>
</reference>
<dbReference type="EMBL" id="JABANO010017987">
    <property type="protein sequence ID" value="KAF4732536.1"/>
    <property type="molecule type" value="Genomic_DNA"/>
</dbReference>
<organism evidence="2 3">
    <name type="scientific">Perkinsus olseni</name>
    <name type="common">Perkinsus atlanticus</name>
    <dbReference type="NCBI Taxonomy" id="32597"/>
    <lineage>
        <taxon>Eukaryota</taxon>
        <taxon>Sar</taxon>
        <taxon>Alveolata</taxon>
        <taxon>Perkinsozoa</taxon>
        <taxon>Perkinsea</taxon>
        <taxon>Perkinsida</taxon>
        <taxon>Perkinsidae</taxon>
        <taxon>Perkinsus</taxon>
    </lineage>
</organism>
<feature type="compositionally biased region" description="Polar residues" evidence="1">
    <location>
        <begin position="56"/>
        <end position="72"/>
    </location>
</feature>
<evidence type="ECO:0000313" key="3">
    <source>
        <dbReference type="Proteomes" id="UP000553632"/>
    </source>
</evidence>
<proteinExistence type="predicted"/>
<evidence type="ECO:0000313" key="2">
    <source>
        <dbReference type="EMBL" id="KAF4732536.1"/>
    </source>
</evidence>
<dbReference type="AlphaFoldDB" id="A0A7J6SJQ5"/>
<evidence type="ECO:0000256" key="1">
    <source>
        <dbReference type="SAM" id="MobiDB-lite"/>
    </source>
</evidence>
<feature type="non-terminal residue" evidence="2">
    <location>
        <position position="147"/>
    </location>
</feature>
<sequence length="147" mass="15895">DGKINEFVEGKLGRWKGLASCPSGELPYISQQDFDNICRIRQYMVDILEGSLRAQRGQQQQEHDSQSATTTGAVEDGSKAAAAGSSSLSLYRRIPEGFPLHLAIIKVFNVRTQSYCDVIVTTTTTTTTAVEAAAAASTTIIRLLVIT</sequence>
<feature type="region of interest" description="Disordered" evidence="1">
    <location>
        <begin position="54"/>
        <end position="79"/>
    </location>
</feature>
<accession>A0A7J6SJQ5</accession>
<keyword evidence="3" id="KW-1185">Reference proteome</keyword>
<protein>
    <submittedName>
        <fullName evidence="2">Uncharacterized protein</fullName>
    </submittedName>
</protein>